<dbReference type="GO" id="GO:0007166">
    <property type="term" value="P:cell surface receptor signaling pathway"/>
    <property type="evidence" value="ECO:0007669"/>
    <property type="project" value="InterPro"/>
</dbReference>
<dbReference type="Proteomes" id="UP001175228">
    <property type="component" value="Unassembled WGS sequence"/>
</dbReference>
<sequence>MIELIYGLNQTRDTEVYHHGGLREKNIIIHLNVLSSTVEFNINLAMGELWWIPPPHFYSHCAQYKTQGKQKVNRKVNDNFPCLVLYNQETGEDIYGLSAVMLVHTARLLSHPNHHHNPHPTIMKNIGGLLGKKSIETVIVPLEFLKAASGAIPIPALAPATEVLLSILNLAYQTQENADTRKEIVTRCVRAHATISRHLGSMEITTDILKNIERFERDLKDVWESIEKEIRKNRFTLLFYSKSKKDELQHLVTRFEDTLQLFQIDNMLSLREAVECLKHDVVEITKSIPSFPPTTEVGCDSTLIPIYSGRNHALHTAKIRGRCVVMKVFKSNPHIPGLIAISSVDDPVHFSVYDFHETIYVAVSLESFILSSVGQGLRETFKCGIKLVYGISASNDYVPLKLYIHRKCFQTGLDHLSEQGVSLADVVKRGIKFIPSITFYIFPQSSSLIRQIGMMPDCQIPTADINADEVHIFWDTNGRAIVTMDSDLLNKPRVPSPFTGDNVSRSLAVLDSVLSRPSEDNLDRSGGDEDNPIYLQAFQTEATDTQMETEADEMWNMTCQPSTSGGLQSMTPAVKPRRELVWKASYGHTSSVQKVAQQYQCLVDLHSQSSLLHQYRNLSTPQTYHRCKGYSREEVTLTHTAFDSKIVHQYPAD</sequence>
<dbReference type="InterPro" id="IPR036537">
    <property type="entry name" value="Adaptor_Cbl_N_dom_sf"/>
</dbReference>
<keyword evidence="2" id="KW-1185">Reference proteome</keyword>
<dbReference type="EMBL" id="JAUEPU010000025">
    <property type="protein sequence ID" value="KAK0493406.1"/>
    <property type="molecule type" value="Genomic_DNA"/>
</dbReference>
<protein>
    <submittedName>
        <fullName evidence="1">Uncharacterized protein</fullName>
    </submittedName>
</protein>
<dbReference type="CDD" id="cd21037">
    <property type="entry name" value="MLKL_NTD"/>
    <property type="match status" value="1"/>
</dbReference>
<dbReference type="InterPro" id="IPR059179">
    <property type="entry name" value="MLKL-like_MCAfunc"/>
</dbReference>
<accession>A0AA39TKY0</accession>
<dbReference type="Gene3D" id="1.20.930.20">
    <property type="entry name" value="Adaptor protein Cbl, N-terminal domain"/>
    <property type="match status" value="1"/>
</dbReference>
<proteinExistence type="predicted"/>
<name>A0AA39TKY0_9AGAR</name>
<evidence type="ECO:0000313" key="2">
    <source>
        <dbReference type="Proteomes" id="UP001175228"/>
    </source>
</evidence>
<gene>
    <name evidence="1" type="ORF">EDD18DRAFT_1406507</name>
</gene>
<evidence type="ECO:0000313" key="1">
    <source>
        <dbReference type="EMBL" id="KAK0493406.1"/>
    </source>
</evidence>
<reference evidence="1" key="1">
    <citation type="submission" date="2023-06" db="EMBL/GenBank/DDBJ databases">
        <authorList>
            <consortium name="Lawrence Berkeley National Laboratory"/>
            <person name="Ahrendt S."/>
            <person name="Sahu N."/>
            <person name="Indic B."/>
            <person name="Wong-Bajracharya J."/>
            <person name="Merenyi Z."/>
            <person name="Ke H.-M."/>
            <person name="Monk M."/>
            <person name="Kocsube S."/>
            <person name="Drula E."/>
            <person name="Lipzen A."/>
            <person name="Balint B."/>
            <person name="Henrissat B."/>
            <person name="Andreopoulos B."/>
            <person name="Martin F.M."/>
            <person name="Harder C.B."/>
            <person name="Rigling D."/>
            <person name="Ford K.L."/>
            <person name="Foster G.D."/>
            <person name="Pangilinan J."/>
            <person name="Papanicolaou A."/>
            <person name="Barry K."/>
            <person name="LaButti K."/>
            <person name="Viragh M."/>
            <person name="Koriabine M."/>
            <person name="Yan M."/>
            <person name="Riley R."/>
            <person name="Champramary S."/>
            <person name="Plett K.L."/>
            <person name="Tsai I.J."/>
            <person name="Slot J."/>
            <person name="Sipos G."/>
            <person name="Plett J."/>
            <person name="Nagy L.G."/>
            <person name="Grigoriev I.V."/>
        </authorList>
    </citation>
    <scope>NUCLEOTIDE SEQUENCE</scope>
    <source>
        <strain evidence="1">HWK02</strain>
    </source>
</reference>
<organism evidence="1 2">
    <name type="scientific">Armillaria luteobubalina</name>
    <dbReference type="NCBI Taxonomy" id="153913"/>
    <lineage>
        <taxon>Eukaryota</taxon>
        <taxon>Fungi</taxon>
        <taxon>Dikarya</taxon>
        <taxon>Basidiomycota</taxon>
        <taxon>Agaricomycotina</taxon>
        <taxon>Agaricomycetes</taxon>
        <taxon>Agaricomycetidae</taxon>
        <taxon>Agaricales</taxon>
        <taxon>Marasmiineae</taxon>
        <taxon>Physalacriaceae</taxon>
        <taxon>Armillaria</taxon>
    </lineage>
</organism>
<comment type="caution">
    <text evidence="1">The sequence shown here is derived from an EMBL/GenBank/DDBJ whole genome shotgun (WGS) entry which is preliminary data.</text>
</comment>
<dbReference type="AlphaFoldDB" id="A0AA39TKY0"/>